<keyword evidence="8" id="KW-1003">Cell membrane</keyword>
<dbReference type="GO" id="GO:0005886">
    <property type="term" value="C:plasma membrane"/>
    <property type="evidence" value="ECO:0007669"/>
    <property type="project" value="UniProtKB-SubCell"/>
</dbReference>
<evidence type="ECO:0000259" key="9">
    <source>
        <dbReference type="Pfam" id="PF04413"/>
    </source>
</evidence>
<evidence type="ECO:0000256" key="7">
    <source>
        <dbReference type="PIRSR" id="PIRSR639901-1"/>
    </source>
</evidence>
<dbReference type="GO" id="GO:0009244">
    <property type="term" value="P:lipopolysaccharide core region biosynthetic process"/>
    <property type="evidence" value="ECO:0007669"/>
    <property type="project" value="UniProtKB-UniRule"/>
</dbReference>
<keyword evidence="4 8" id="KW-0808">Transferase</keyword>
<feature type="active site" description="Proton acceptor" evidence="7">
    <location>
        <position position="62"/>
    </location>
</feature>
<dbReference type="UniPathway" id="UPA00958"/>
<evidence type="ECO:0000256" key="4">
    <source>
        <dbReference type="ARBA" id="ARBA00022679"/>
    </source>
</evidence>
<evidence type="ECO:0000256" key="2">
    <source>
        <dbReference type="ARBA" id="ARBA00012621"/>
    </source>
</evidence>
<proteinExistence type="inferred from homology"/>
<dbReference type="PANTHER" id="PTHR42755">
    <property type="entry name" value="3-DEOXY-MANNO-OCTULOSONATE CYTIDYLYLTRANSFERASE"/>
    <property type="match status" value="1"/>
</dbReference>
<evidence type="ECO:0000256" key="6">
    <source>
        <dbReference type="ARBA" id="ARBA00049183"/>
    </source>
</evidence>
<comment type="catalytic activity">
    <reaction evidence="6 8">
        <text>lipid IVA (E. coli) + CMP-3-deoxy-beta-D-manno-octulosonate = alpha-Kdo-(2-&gt;6)-lipid IVA (E. coli) + CMP + H(+)</text>
        <dbReference type="Rhea" id="RHEA:28066"/>
        <dbReference type="ChEBI" id="CHEBI:15378"/>
        <dbReference type="ChEBI" id="CHEBI:58603"/>
        <dbReference type="ChEBI" id="CHEBI:60364"/>
        <dbReference type="ChEBI" id="CHEBI:60377"/>
        <dbReference type="ChEBI" id="CHEBI:85987"/>
        <dbReference type="EC" id="2.4.99.12"/>
    </reaction>
</comment>
<comment type="similarity">
    <text evidence="8">Belongs to the glycosyltransferase group 1 family.</text>
</comment>
<dbReference type="GO" id="GO:0043842">
    <property type="term" value="F:Kdo transferase activity"/>
    <property type="evidence" value="ECO:0007669"/>
    <property type="project" value="UniProtKB-EC"/>
</dbReference>
<evidence type="ECO:0000256" key="8">
    <source>
        <dbReference type="RuleBase" id="RU365103"/>
    </source>
</evidence>
<dbReference type="Pfam" id="PF04413">
    <property type="entry name" value="Glycos_transf_N"/>
    <property type="match status" value="1"/>
</dbReference>
<sequence>MLITYRILTILLWPWIFVFSLLIPGAKNFLKTRKEDKRKILSYPFAPKAQKVVWLHAASVGELDQCKAVALVYKKKEPETFILQSVFSDSVRDSSLEAFPADLKFRLPLDFPWSYDFILDKFSPQVLICMAWDRWPNLLLAAKRRRIQTILASAVITVPKGFLKRKFYKAAFSLFDKILTSHSSGEEKFKELLGEKKNIKTLGDSRFDSVIQKIETSQREFKRPKNYPFSQVFLLASTYEPCEKLLLPLLQEPSLKNTSFWIFPHKTDPTRITQLESEIKSFTSDYTLYSRTEFNSISSRVILFDVLGILAHAYRAADFAYIGGALHNRVHNVLEPAYFGLPLLSGPRITHAPEAIELNHRGGLFIIRTKEEVLEILQLSSERKEAIRFSNRQFVETGRGAAERIYSEIVSHAETQRRRGF</sequence>
<keyword evidence="8" id="KW-1133">Transmembrane helix</keyword>
<dbReference type="InterPro" id="IPR007507">
    <property type="entry name" value="Glycos_transf_N"/>
</dbReference>
<keyword evidence="8" id="KW-0472">Membrane</keyword>
<dbReference type="AlphaFoldDB" id="A0A4R9HAP7"/>
<dbReference type="EMBL" id="RQEY01000005">
    <property type="protein sequence ID" value="TGK43610.1"/>
    <property type="molecule type" value="Genomic_DNA"/>
</dbReference>
<keyword evidence="8" id="KW-0812">Transmembrane</keyword>
<dbReference type="RefSeq" id="WP_135772702.1">
    <property type="nucleotide sequence ID" value="NZ_RQEY01000005.1"/>
</dbReference>
<evidence type="ECO:0000313" key="11">
    <source>
        <dbReference type="Proteomes" id="UP000298097"/>
    </source>
</evidence>
<comment type="function">
    <text evidence="8">Involved in lipopolysaccharide (LPS) biosynthesis. Catalyzes the transfer of 3-deoxy-D-manno-octulosonate (Kdo) residue(s) from CMP-Kdo to lipid IV(A), the tetraacyldisaccharide-1,4'-bisphosphate precursor of lipid A.</text>
</comment>
<keyword evidence="8" id="KW-0448">Lipopolysaccharide biosynthesis</keyword>
<dbReference type="Proteomes" id="UP000298097">
    <property type="component" value="Unassembled WGS sequence"/>
</dbReference>
<dbReference type="Gene3D" id="3.40.50.2000">
    <property type="entry name" value="Glycogen Phosphorylase B"/>
    <property type="match status" value="1"/>
</dbReference>
<comment type="pathway">
    <text evidence="1 8">Bacterial outer membrane biogenesis; LPS core biosynthesis.</text>
</comment>
<keyword evidence="11" id="KW-1185">Reference proteome</keyword>
<dbReference type="InterPro" id="IPR038107">
    <property type="entry name" value="Glycos_transf_N_sf"/>
</dbReference>
<dbReference type="OrthoDB" id="9789797at2"/>
<gene>
    <name evidence="10" type="ORF">EHO65_02935</name>
</gene>
<dbReference type="SUPFAM" id="SSF53756">
    <property type="entry name" value="UDP-Glycosyltransferase/glycogen phosphorylase"/>
    <property type="match status" value="1"/>
</dbReference>
<feature type="transmembrane region" description="Helical" evidence="8">
    <location>
        <begin position="12"/>
        <end position="30"/>
    </location>
</feature>
<accession>A0A4R9HAP7</accession>
<feature type="domain" description="3-deoxy-D-manno-octulosonic-acid transferase N-terminal" evidence="9">
    <location>
        <begin position="47"/>
        <end position="208"/>
    </location>
</feature>
<organism evidence="10 11">
    <name type="scientific">Leptospira andrefontaineae</name>
    <dbReference type="NCBI Taxonomy" id="2484976"/>
    <lineage>
        <taxon>Bacteria</taxon>
        <taxon>Pseudomonadati</taxon>
        <taxon>Spirochaetota</taxon>
        <taxon>Spirochaetia</taxon>
        <taxon>Leptospirales</taxon>
        <taxon>Leptospiraceae</taxon>
        <taxon>Leptospira</taxon>
    </lineage>
</organism>
<comment type="caution">
    <text evidence="10">The sequence shown here is derived from an EMBL/GenBank/DDBJ whole genome shotgun (WGS) entry which is preliminary data.</text>
</comment>
<dbReference type="PANTHER" id="PTHR42755:SF1">
    <property type="entry name" value="3-DEOXY-D-MANNO-OCTULOSONIC ACID TRANSFERASE, MITOCHONDRIAL-RELATED"/>
    <property type="match status" value="1"/>
</dbReference>
<reference evidence="10" key="1">
    <citation type="journal article" date="2019" name="PLoS Negl. Trop. Dis.">
        <title>Revisiting the worldwide diversity of Leptospira species in the environment.</title>
        <authorList>
            <person name="Vincent A.T."/>
            <person name="Schiettekatte O."/>
            <person name="Bourhy P."/>
            <person name="Veyrier F.J."/>
            <person name="Picardeau M."/>
        </authorList>
    </citation>
    <scope>NUCLEOTIDE SEQUENCE [LARGE SCALE GENOMIC DNA]</scope>
    <source>
        <strain evidence="10">201800301</strain>
    </source>
</reference>
<evidence type="ECO:0000256" key="1">
    <source>
        <dbReference type="ARBA" id="ARBA00004713"/>
    </source>
</evidence>
<comment type="subcellular location">
    <subcellularLocation>
        <location evidence="8">Cell membrane</location>
    </subcellularLocation>
</comment>
<evidence type="ECO:0000256" key="5">
    <source>
        <dbReference type="ARBA" id="ARBA00031445"/>
    </source>
</evidence>
<dbReference type="Gene3D" id="3.40.50.11720">
    <property type="entry name" value="3-Deoxy-D-manno-octulosonic-acid transferase, N-terminal domain"/>
    <property type="match status" value="1"/>
</dbReference>
<dbReference type="EC" id="2.4.99.12" evidence="2 8"/>
<name>A0A4R9HAP7_9LEPT</name>
<protein>
    <recommendedName>
        <fullName evidence="3 8">3-deoxy-D-manno-octulosonic acid transferase</fullName>
        <shortName evidence="8">Kdo transferase</shortName>
        <ecNumber evidence="2 8">2.4.99.12</ecNumber>
    </recommendedName>
    <alternativeName>
        <fullName evidence="5 8">Lipid IV(A) 3-deoxy-D-manno-octulosonic acid transferase</fullName>
    </alternativeName>
</protein>
<dbReference type="GO" id="GO:0009245">
    <property type="term" value="P:lipid A biosynthetic process"/>
    <property type="evidence" value="ECO:0007669"/>
    <property type="project" value="TreeGrafter"/>
</dbReference>
<evidence type="ECO:0000256" key="3">
    <source>
        <dbReference type="ARBA" id="ARBA00019077"/>
    </source>
</evidence>
<dbReference type="InterPro" id="IPR039901">
    <property type="entry name" value="Kdotransferase"/>
</dbReference>
<evidence type="ECO:0000313" key="10">
    <source>
        <dbReference type="EMBL" id="TGK43610.1"/>
    </source>
</evidence>